<reference evidence="17 18" key="1">
    <citation type="submission" date="2017-04" db="EMBL/GenBank/DDBJ databases">
        <authorList>
            <person name="Afonso C.L."/>
            <person name="Miller P.J."/>
            <person name="Scott M.A."/>
            <person name="Spackman E."/>
            <person name="Goraichik I."/>
            <person name="Dimitrov K.M."/>
            <person name="Suarez D.L."/>
            <person name="Swayne D.E."/>
        </authorList>
    </citation>
    <scope>NUCLEOTIDE SEQUENCE [LARGE SCALE GENOMIC DNA]</scope>
    <source>
        <strain evidence="17 18">USBA 355</strain>
    </source>
</reference>
<feature type="binding site" description="covalent" evidence="13">
    <location>
        <position position="64"/>
    </location>
    <ligand>
        <name>heme c</name>
        <dbReference type="ChEBI" id="CHEBI:61717"/>
    </ligand>
</feature>
<evidence type="ECO:0000259" key="16">
    <source>
        <dbReference type="PROSITE" id="PS51007"/>
    </source>
</evidence>
<evidence type="ECO:0000256" key="1">
    <source>
        <dbReference type="ARBA" id="ARBA00004370"/>
    </source>
</evidence>
<dbReference type="InterPro" id="IPR002326">
    <property type="entry name" value="Cyt_c1"/>
</dbReference>
<dbReference type="SUPFAM" id="SSF81496">
    <property type="entry name" value="Cytochrome c1 subunit of cytochrome bc1 complex (Ubiquinol-cytochrome c reductase), transmembrane anchor"/>
    <property type="match status" value="1"/>
</dbReference>
<evidence type="ECO:0000256" key="8">
    <source>
        <dbReference type="ARBA" id="ARBA00022723"/>
    </source>
</evidence>
<evidence type="ECO:0000256" key="5">
    <source>
        <dbReference type="ARBA" id="ARBA00022617"/>
    </source>
</evidence>
<evidence type="ECO:0000313" key="18">
    <source>
        <dbReference type="Proteomes" id="UP000192917"/>
    </source>
</evidence>
<dbReference type="STRING" id="560819.SAMN05428998_116100"/>
<accession>A0A1Y6CBC1</accession>
<keyword evidence="5 13" id="KW-0349">Heme</keyword>
<dbReference type="InterPro" id="IPR009056">
    <property type="entry name" value="Cyt_c-like_dom"/>
</dbReference>
<dbReference type="FunFam" id="1.10.760.10:FF:000011">
    <property type="entry name" value="Cytochrome c1, putative"/>
    <property type="match status" value="1"/>
</dbReference>
<evidence type="ECO:0000313" key="17">
    <source>
        <dbReference type="EMBL" id="SMF46459.1"/>
    </source>
</evidence>
<dbReference type="GO" id="GO:0009055">
    <property type="term" value="F:electron transfer activity"/>
    <property type="evidence" value="ECO:0007669"/>
    <property type="project" value="InterPro"/>
</dbReference>
<feature type="binding site" description="covalent" evidence="13">
    <location>
        <position position="63"/>
    </location>
    <ligand>
        <name>heme c</name>
        <dbReference type="ChEBI" id="CHEBI:61717"/>
    </ligand>
</feature>
<evidence type="ECO:0000256" key="7">
    <source>
        <dbReference type="ARBA" id="ARBA00022692"/>
    </source>
</evidence>
<keyword evidence="10 14" id="KW-1133">Transmembrane helix</keyword>
<feature type="transmembrane region" description="Helical" evidence="14">
    <location>
        <begin position="228"/>
        <end position="246"/>
    </location>
</feature>
<comment type="similarity">
    <text evidence="2">Belongs to the cytochrome c family.</text>
</comment>
<evidence type="ECO:0000256" key="9">
    <source>
        <dbReference type="ARBA" id="ARBA00022982"/>
    </source>
</evidence>
<dbReference type="GO" id="GO:0046872">
    <property type="term" value="F:metal ion binding"/>
    <property type="evidence" value="ECO:0007669"/>
    <property type="project" value="UniProtKB-KW"/>
</dbReference>
<keyword evidence="7 14" id="KW-0812">Transmembrane</keyword>
<protein>
    <recommendedName>
        <fullName evidence="3">Cytochrome c1</fullName>
    </recommendedName>
</protein>
<feature type="domain" description="Cytochrome c" evidence="16">
    <location>
        <begin position="47"/>
        <end position="200"/>
    </location>
</feature>
<dbReference type="Pfam" id="PF02167">
    <property type="entry name" value="Cytochrom_C1"/>
    <property type="match status" value="1"/>
</dbReference>
<sequence>MRKTVLSLAVAAVLALGAADSARAAGEIKLPPKDWSFDGVFGTFDPAALQRGLQVFKNVCSACHGLDFVAFRNLAALGYDDDQIKKIAADFQVQDGPNDQGEMFMRPAVPSDRWPSPFANEQAARVANGGALPPDLSLMAKARAGGPTYIYNLIGEGFVEPPAGVEVTPGKYYNKYFPGHMISMPPPLSEGVVEYADGTKATVPQMAEDVSTFLMWAAEPNLIARKRMGIKVILFLIVLTGLLYAVKRRVWSDVAH</sequence>
<dbReference type="RefSeq" id="WP_085124197.1">
    <property type="nucleotide sequence ID" value="NZ_FWZX01000016.1"/>
</dbReference>
<keyword evidence="18" id="KW-1185">Reference proteome</keyword>
<feature type="chain" id="PRO_5013119744" description="Cytochrome c1" evidence="15">
    <location>
        <begin position="25"/>
        <end position="256"/>
    </location>
</feature>
<evidence type="ECO:0000256" key="6">
    <source>
        <dbReference type="ARBA" id="ARBA00022660"/>
    </source>
</evidence>
<dbReference type="PROSITE" id="PS51007">
    <property type="entry name" value="CYTC"/>
    <property type="match status" value="1"/>
</dbReference>
<feature type="signal peptide" evidence="15">
    <location>
        <begin position="1"/>
        <end position="24"/>
    </location>
</feature>
<dbReference type="GO" id="GO:0016020">
    <property type="term" value="C:membrane"/>
    <property type="evidence" value="ECO:0007669"/>
    <property type="project" value="UniProtKB-SubCell"/>
</dbReference>
<dbReference type="PANTHER" id="PTHR10266:SF3">
    <property type="entry name" value="CYTOCHROME C1, HEME PROTEIN, MITOCHONDRIAL"/>
    <property type="match status" value="1"/>
</dbReference>
<evidence type="ECO:0000256" key="15">
    <source>
        <dbReference type="SAM" id="SignalP"/>
    </source>
</evidence>
<dbReference type="Proteomes" id="UP000192917">
    <property type="component" value="Unassembled WGS sequence"/>
</dbReference>
<evidence type="ECO:0000256" key="2">
    <source>
        <dbReference type="ARBA" id="ARBA00006488"/>
    </source>
</evidence>
<feature type="binding site" description="covalent" evidence="13">
    <location>
        <position position="184"/>
    </location>
    <ligand>
        <name>heme c</name>
        <dbReference type="ChEBI" id="CHEBI:61717"/>
    </ligand>
</feature>
<keyword evidence="12 14" id="KW-0472">Membrane</keyword>
<evidence type="ECO:0000256" key="10">
    <source>
        <dbReference type="ARBA" id="ARBA00022989"/>
    </source>
</evidence>
<evidence type="ECO:0000256" key="14">
    <source>
        <dbReference type="SAM" id="Phobius"/>
    </source>
</evidence>
<feature type="binding site" description="covalent" evidence="13">
    <location>
        <position position="60"/>
    </location>
    <ligand>
        <name>heme c</name>
        <dbReference type="ChEBI" id="CHEBI:61717"/>
    </ligand>
</feature>
<proteinExistence type="inferred from homology"/>
<dbReference type="Gene3D" id="1.10.760.10">
    <property type="entry name" value="Cytochrome c-like domain"/>
    <property type="match status" value="1"/>
</dbReference>
<dbReference type="SUPFAM" id="SSF46626">
    <property type="entry name" value="Cytochrome c"/>
    <property type="match status" value="1"/>
</dbReference>
<evidence type="ECO:0000256" key="13">
    <source>
        <dbReference type="PIRSR" id="PIRSR602326-1"/>
    </source>
</evidence>
<dbReference type="Gene3D" id="1.20.5.100">
    <property type="entry name" value="Cytochrome c1, transmembrane anchor, C-terminal"/>
    <property type="match status" value="1"/>
</dbReference>
<comment type="cofactor">
    <cofactor evidence="13">
        <name>heme c</name>
        <dbReference type="ChEBI" id="CHEBI:61717"/>
    </cofactor>
    <text evidence="13">Binds 1 heme c group covalently per subunit.</text>
</comment>
<keyword evidence="15" id="KW-0732">Signal</keyword>
<dbReference type="PANTHER" id="PTHR10266">
    <property type="entry name" value="CYTOCHROME C1"/>
    <property type="match status" value="1"/>
</dbReference>
<dbReference type="AlphaFoldDB" id="A0A1Y6CBC1"/>
<comment type="subcellular location">
    <subcellularLocation>
        <location evidence="1">Membrane</location>
    </subcellularLocation>
</comment>
<dbReference type="PRINTS" id="PR00603">
    <property type="entry name" value="CYTOCHROMEC1"/>
</dbReference>
<gene>
    <name evidence="17" type="ORF">SAMN05428998_116100</name>
</gene>
<keyword evidence="8 13" id="KW-0479">Metal-binding</keyword>
<keyword evidence="6" id="KW-0679">Respiratory chain</keyword>
<name>A0A1Y6CBC1_9PROT</name>
<evidence type="ECO:0000256" key="3">
    <source>
        <dbReference type="ARBA" id="ARBA00016165"/>
    </source>
</evidence>
<organism evidence="17 18">
    <name type="scientific">Tistlia consotensis USBA 355</name>
    <dbReference type="NCBI Taxonomy" id="560819"/>
    <lineage>
        <taxon>Bacteria</taxon>
        <taxon>Pseudomonadati</taxon>
        <taxon>Pseudomonadota</taxon>
        <taxon>Alphaproteobacteria</taxon>
        <taxon>Rhodospirillales</taxon>
        <taxon>Rhodovibrionaceae</taxon>
        <taxon>Tistlia</taxon>
    </lineage>
</organism>
<dbReference type="EMBL" id="FWZX01000016">
    <property type="protein sequence ID" value="SMF46459.1"/>
    <property type="molecule type" value="Genomic_DNA"/>
</dbReference>
<evidence type="ECO:0000256" key="11">
    <source>
        <dbReference type="ARBA" id="ARBA00023004"/>
    </source>
</evidence>
<dbReference type="InterPro" id="IPR036909">
    <property type="entry name" value="Cyt_c-like_dom_sf"/>
</dbReference>
<keyword evidence="4" id="KW-0813">Transport</keyword>
<dbReference type="GO" id="GO:0020037">
    <property type="term" value="F:heme binding"/>
    <property type="evidence" value="ECO:0007669"/>
    <property type="project" value="InterPro"/>
</dbReference>
<keyword evidence="11 13" id="KW-0408">Iron</keyword>
<keyword evidence="9" id="KW-0249">Electron transport</keyword>
<evidence type="ECO:0000256" key="12">
    <source>
        <dbReference type="ARBA" id="ARBA00023136"/>
    </source>
</evidence>
<dbReference type="InterPro" id="IPR021157">
    <property type="entry name" value="Cyt_c1_TM_anchor_C"/>
</dbReference>
<evidence type="ECO:0000256" key="4">
    <source>
        <dbReference type="ARBA" id="ARBA00022448"/>
    </source>
</evidence>